<reference evidence="1 2" key="1">
    <citation type="journal article" date="2008" name="Int. J. Syst. Evol. Microbiol.">
        <title>Neptunomonas japonica sp. nov., an Osedax japonicus symbiont-like bacterium isolated from sediment adjacent to sperm whale carcasses off Kagoshima, Japan.</title>
        <authorList>
            <person name="Miyazaki M."/>
            <person name="Nogi Y."/>
            <person name="Fujiwara Y."/>
            <person name="Kawato M."/>
            <person name="Kubokawa K."/>
            <person name="Horikoshi K."/>
        </authorList>
    </citation>
    <scope>NUCLEOTIDE SEQUENCE [LARGE SCALE GENOMIC DNA]</scope>
    <source>
        <strain evidence="1 2">JAMM 1380</strain>
    </source>
</reference>
<name>A0A7R6PCG7_9GAMM</name>
<dbReference type="Proteomes" id="UP000595332">
    <property type="component" value="Chromosome"/>
</dbReference>
<organism evidence="1 2">
    <name type="scientific">Neptunomonas japonica JAMM 1380</name>
    <dbReference type="NCBI Taxonomy" id="1441457"/>
    <lineage>
        <taxon>Bacteria</taxon>
        <taxon>Pseudomonadati</taxon>
        <taxon>Pseudomonadota</taxon>
        <taxon>Gammaproteobacteria</taxon>
        <taxon>Oceanospirillales</taxon>
        <taxon>Oceanospirillaceae</taxon>
        <taxon>Neptunomonas</taxon>
    </lineage>
</organism>
<accession>A0A7R6PCG7</accession>
<dbReference type="EMBL" id="AP014546">
    <property type="protein sequence ID" value="BBB31203.1"/>
    <property type="molecule type" value="Genomic_DNA"/>
</dbReference>
<gene>
    <name evidence="1" type="ORF">NEJAP_3265</name>
</gene>
<evidence type="ECO:0000313" key="1">
    <source>
        <dbReference type="EMBL" id="BBB31203.1"/>
    </source>
</evidence>
<protein>
    <submittedName>
        <fullName evidence="1">Uncharacterized protein</fullName>
    </submittedName>
</protein>
<evidence type="ECO:0000313" key="2">
    <source>
        <dbReference type="Proteomes" id="UP000595332"/>
    </source>
</evidence>
<dbReference type="AlphaFoldDB" id="A0A7R6PCG7"/>
<proteinExistence type="predicted"/>
<keyword evidence="2" id="KW-1185">Reference proteome</keyword>
<sequence length="116" mass="13870">MLSGEQVKKLFVKHTVESYNLKTGTTSFSYYTSKGRVKQIRKQRNRSGHWKLDAEGKMCLRMQKNKFSCRGIYREGNTYYKYRLDNQNKLERIIRYQRFNKGNMLKKISAKTVNNN</sequence>
<dbReference type="KEGG" id="njp:NEJAP_3265"/>